<feature type="domain" description="Glycosyltransferase subfamily 4-like N-terminal" evidence="1">
    <location>
        <begin position="18"/>
        <end position="158"/>
    </location>
</feature>
<dbReference type="InterPro" id="IPR028098">
    <property type="entry name" value="Glyco_trans_4-like_N"/>
</dbReference>
<dbReference type="Pfam" id="PF13692">
    <property type="entry name" value="Glyco_trans_1_4"/>
    <property type="match status" value="1"/>
</dbReference>
<proteinExistence type="predicted"/>
<organism evidence="2 3">
    <name type="scientific">Dictyobacter arantiisoli</name>
    <dbReference type="NCBI Taxonomy" id="2014874"/>
    <lineage>
        <taxon>Bacteria</taxon>
        <taxon>Bacillati</taxon>
        <taxon>Chloroflexota</taxon>
        <taxon>Ktedonobacteria</taxon>
        <taxon>Ktedonobacterales</taxon>
        <taxon>Dictyobacteraceae</taxon>
        <taxon>Dictyobacter</taxon>
    </lineage>
</organism>
<dbReference type="CDD" id="cd03802">
    <property type="entry name" value="GT4_AviGT4-like"/>
    <property type="match status" value="1"/>
</dbReference>
<evidence type="ECO:0000313" key="2">
    <source>
        <dbReference type="EMBL" id="GCF11547.1"/>
    </source>
</evidence>
<dbReference type="PANTHER" id="PTHR12526">
    <property type="entry name" value="GLYCOSYLTRANSFERASE"/>
    <property type="match status" value="1"/>
</dbReference>
<comment type="caution">
    <text evidence="2">The sequence shown here is derived from an EMBL/GenBank/DDBJ whole genome shotgun (WGS) entry which is preliminary data.</text>
</comment>
<accession>A0A5A5TJD7</accession>
<dbReference type="RefSeq" id="WP_172632447.1">
    <property type="nucleotide sequence ID" value="NZ_BIXY01000121.1"/>
</dbReference>
<dbReference type="AlphaFoldDB" id="A0A5A5TJD7"/>
<dbReference type="Proteomes" id="UP000322530">
    <property type="component" value="Unassembled WGS sequence"/>
</dbReference>
<dbReference type="PANTHER" id="PTHR12526:SF595">
    <property type="entry name" value="BLL5217 PROTEIN"/>
    <property type="match status" value="1"/>
</dbReference>
<keyword evidence="2" id="KW-0808">Transferase</keyword>
<sequence length="370" mass="41721">MKIVHIAPPWIAVPPRDYGGTETVVHCLIEEQIAQGHDVTLIAAGDSQTSAHLIPLIQRGLREDAVPWNDHQRELAYLQQAISFIQGHDFDIVHTHVSSGGDMFLFPLLAQLRVPHITTLHSNLPFQPAEIPDEVSKERFLRWAPQVPMVAISESARQQQGLPLNFVGVVHHGLPLKDIPAPLMQPSDAFLWLGRFVPEKGPHLAIKAAQQAHKPLILAGKITQDTPRIQKYYREEIEAQVDGQQIQNHGPADFQEKQELMRQARGFLNPIEWEEPFGMVMIEAMAAGCPVISFARGAAPEIIRNGETGFLVETLDEMVQAMGRIDEINRETVRAHIQESFSCEAMERKYYAIYHKVISIFQPEELPFFE</sequence>
<evidence type="ECO:0000259" key="1">
    <source>
        <dbReference type="Pfam" id="PF13439"/>
    </source>
</evidence>
<evidence type="ECO:0000313" key="3">
    <source>
        <dbReference type="Proteomes" id="UP000322530"/>
    </source>
</evidence>
<dbReference type="GO" id="GO:0016740">
    <property type="term" value="F:transferase activity"/>
    <property type="evidence" value="ECO:0007669"/>
    <property type="project" value="UniProtKB-KW"/>
</dbReference>
<gene>
    <name evidence="2" type="ORF">KDI_51110</name>
</gene>
<reference evidence="2 3" key="1">
    <citation type="submission" date="2019-01" db="EMBL/GenBank/DDBJ databases">
        <title>Draft genome sequence of Dictyobacter sp. Uno17.</title>
        <authorList>
            <person name="Wang C.M."/>
            <person name="Zheng Y."/>
            <person name="Sakai Y."/>
            <person name="Abe K."/>
            <person name="Yokota A."/>
            <person name="Yabe S."/>
        </authorList>
    </citation>
    <scope>NUCLEOTIDE SEQUENCE [LARGE SCALE GENOMIC DNA]</scope>
    <source>
        <strain evidence="2 3">Uno17</strain>
    </source>
</reference>
<keyword evidence="3" id="KW-1185">Reference proteome</keyword>
<dbReference type="EMBL" id="BIXY01000121">
    <property type="protein sequence ID" value="GCF11547.1"/>
    <property type="molecule type" value="Genomic_DNA"/>
</dbReference>
<dbReference type="Gene3D" id="3.40.50.2000">
    <property type="entry name" value="Glycogen Phosphorylase B"/>
    <property type="match status" value="2"/>
</dbReference>
<dbReference type="SUPFAM" id="SSF53756">
    <property type="entry name" value="UDP-Glycosyltransferase/glycogen phosphorylase"/>
    <property type="match status" value="1"/>
</dbReference>
<protein>
    <submittedName>
        <fullName evidence="2">Glycosyl transferase</fullName>
    </submittedName>
</protein>
<dbReference type="Pfam" id="PF13439">
    <property type="entry name" value="Glyco_transf_4"/>
    <property type="match status" value="1"/>
</dbReference>
<name>A0A5A5TJD7_9CHLR</name>